<feature type="compositionally biased region" description="Polar residues" evidence="1">
    <location>
        <begin position="23"/>
        <end position="59"/>
    </location>
</feature>
<name>A0ABR4DT25_9PEZI</name>
<comment type="caution">
    <text evidence="2">The sequence shown here is derived from an EMBL/GenBank/DDBJ whole genome shotgun (WGS) entry which is preliminary data.</text>
</comment>
<feature type="region of interest" description="Disordered" evidence="1">
    <location>
        <begin position="908"/>
        <end position="938"/>
    </location>
</feature>
<evidence type="ECO:0000313" key="2">
    <source>
        <dbReference type="EMBL" id="KAL2273111.1"/>
    </source>
</evidence>
<feature type="compositionally biased region" description="Basic and acidic residues" evidence="1">
    <location>
        <begin position="571"/>
        <end position="586"/>
    </location>
</feature>
<accession>A0ABR4DT25</accession>
<feature type="compositionally biased region" description="Low complexity" evidence="1">
    <location>
        <begin position="558"/>
        <end position="570"/>
    </location>
</feature>
<dbReference type="PANTHER" id="PTHR15696:SF0">
    <property type="entry name" value="TELOMERASE-BINDING PROTEIN EST1A"/>
    <property type="match status" value="1"/>
</dbReference>
<evidence type="ECO:0008006" key="4">
    <source>
        <dbReference type="Google" id="ProtNLM"/>
    </source>
</evidence>
<feature type="compositionally biased region" description="Basic and acidic residues" evidence="1">
    <location>
        <begin position="87"/>
        <end position="102"/>
    </location>
</feature>
<dbReference type="SUPFAM" id="SSF48452">
    <property type="entry name" value="TPR-like"/>
    <property type="match status" value="1"/>
</dbReference>
<feature type="region of interest" description="Disordered" evidence="1">
    <location>
        <begin position="1"/>
        <end position="109"/>
    </location>
</feature>
<feature type="compositionally biased region" description="Polar residues" evidence="1">
    <location>
        <begin position="70"/>
        <end position="86"/>
    </location>
</feature>
<keyword evidence="3" id="KW-1185">Reference proteome</keyword>
<feature type="region of interest" description="Disordered" evidence="1">
    <location>
        <begin position="833"/>
        <end position="878"/>
    </location>
</feature>
<feature type="compositionally biased region" description="Polar residues" evidence="1">
    <location>
        <begin position="856"/>
        <end position="872"/>
    </location>
</feature>
<sequence>MGGGPADETVVSVSVPPRLDPSATLSTRLAAQAQHKGTFTSTQQSQMSLDTSTRSSQPIENDFGHDGSHETNTTADDAENGTATATSREKDAHKLPMRKQPETRPISQEQLRAEAKGIYAGLVMVEEKCKTLDVPSSLKDEQYQALMNLFRVLINEHYDFFSISQHPEASPAFRKLAKKYQMAMRMWRHGIHAWLELLRKRLPESQECTEAAIYWSYGMIGLLDETVPQFRPIWVETKGDIARYGWAILNEGDLRQRWKYVAQEEYTQALNDDPRVGRLYHHLAILMQLHAAPQSDEYFDHTVIQLFYFTKSLVVEKPFFMGLDSLSAVISPIVARNKERELSGIPLNEKDHFLTAVVNLILASLEPELLRAHGYRTCKKDHLQAVYTALAKIGRPVGVEQAQTSRIRPSAHLGLLICQLLLGIPSASGRWSPMLATWAPDLVTPADRANLPANMINAKDIHDATIAMVYIMVPYLLQEADTRDLRFWGFVYSMLVFMRSLKTRPGLREWLGAAFRAEMLAPFLNMLLREDETRGGRALESASQSGLLKLCSPLNQKESTATTEEATTSHAAHERDQDAKLPDPERMYTIPLPEDELLRGHFFAREADAPYNESSTGSNKDIVACPPIVGVTISGVKAAEGAAVDQAQEESLTDPETESEALDEEQKGSGSENARQIDEQTEEGGGNDTQHKDKQNEKAREARDTEVQRREGLLRDPPLFPASWFKNSKYDFDERQVRQDYVQDAVTYDNRSRQILCLAVQLIDVFFDFRNKNGRHWISVLGAPAFMPPSNMQMPEIIERDDGARVVFVHPFHIAEIENERVARAWEESNRQIEEEARASTDVATAVDKKVESNAEKQPTASEEQISESGPSITYEPEHTKAKVEATLSVQGPDNSLDTAASDVDADAATATASPEDQATTTAPTENPNAASQAPANGVQLSTSSLDAIPKSDKATTKRWLSSANVYDVGYASSTNVYDVDEDEDAWTHISDESRGDAAQTAQAAAGSIISRSYFWRGR</sequence>
<gene>
    <name evidence="2" type="ORF">FJTKL_04922</name>
</gene>
<organism evidence="2 3">
    <name type="scientific">Diaporthe vaccinii</name>
    <dbReference type="NCBI Taxonomy" id="105482"/>
    <lineage>
        <taxon>Eukaryota</taxon>
        <taxon>Fungi</taxon>
        <taxon>Dikarya</taxon>
        <taxon>Ascomycota</taxon>
        <taxon>Pezizomycotina</taxon>
        <taxon>Sordariomycetes</taxon>
        <taxon>Sordariomycetidae</taxon>
        <taxon>Diaporthales</taxon>
        <taxon>Diaporthaceae</taxon>
        <taxon>Diaporthe</taxon>
        <taxon>Diaporthe eres species complex</taxon>
    </lineage>
</organism>
<reference evidence="2 3" key="1">
    <citation type="submission" date="2024-03" db="EMBL/GenBank/DDBJ databases">
        <title>A high-quality draft genome sequence of Diaporthe vaccinii, a causative agent of upright dieback and viscid rot disease in cranberry plants.</title>
        <authorList>
            <person name="Sarrasin M."/>
            <person name="Lang B.F."/>
            <person name="Burger G."/>
        </authorList>
    </citation>
    <scope>NUCLEOTIDE SEQUENCE [LARGE SCALE GENOMIC DNA]</scope>
    <source>
        <strain evidence="2 3">IS7</strain>
    </source>
</reference>
<feature type="compositionally biased region" description="Basic and acidic residues" evidence="1">
    <location>
        <begin position="689"/>
        <end position="713"/>
    </location>
</feature>
<dbReference type="Gene3D" id="1.25.40.10">
    <property type="entry name" value="Tetratricopeptide repeat domain"/>
    <property type="match status" value="1"/>
</dbReference>
<dbReference type="EMBL" id="JBAWTH010000199">
    <property type="protein sequence ID" value="KAL2273111.1"/>
    <property type="molecule type" value="Genomic_DNA"/>
</dbReference>
<feature type="region of interest" description="Disordered" evidence="1">
    <location>
        <begin position="557"/>
        <end position="587"/>
    </location>
</feature>
<evidence type="ECO:0000256" key="1">
    <source>
        <dbReference type="SAM" id="MobiDB-lite"/>
    </source>
</evidence>
<protein>
    <recommendedName>
        <fullName evidence="4">DNA/RNA-binding domain-containing protein</fullName>
    </recommendedName>
</protein>
<dbReference type="InterPro" id="IPR011990">
    <property type="entry name" value="TPR-like_helical_dom_sf"/>
</dbReference>
<evidence type="ECO:0000313" key="3">
    <source>
        <dbReference type="Proteomes" id="UP001600888"/>
    </source>
</evidence>
<feature type="compositionally biased region" description="Acidic residues" evidence="1">
    <location>
        <begin position="647"/>
        <end position="663"/>
    </location>
</feature>
<feature type="compositionally biased region" description="Low complexity" evidence="1">
    <location>
        <begin position="908"/>
        <end position="931"/>
    </location>
</feature>
<dbReference type="InterPro" id="IPR045153">
    <property type="entry name" value="Est1/Ebs1-like"/>
</dbReference>
<feature type="region of interest" description="Disordered" evidence="1">
    <location>
        <begin position="642"/>
        <end position="713"/>
    </location>
</feature>
<dbReference type="Proteomes" id="UP001600888">
    <property type="component" value="Unassembled WGS sequence"/>
</dbReference>
<dbReference type="PANTHER" id="PTHR15696">
    <property type="entry name" value="SMG-7 SUPPRESSOR WITH MORPHOLOGICAL EFFECT ON GENITALIA PROTEIN 7"/>
    <property type="match status" value="1"/>
</dbReference>
<proteinExistence type="predicted"/>